<protein>
    <recommendedName>
        <fullName evidence="21">Protein-serine/threonine kinase</fullName>
    </recommendedName>
</protein>
<feature type="domain" description="Histidine kinase" evidence="18">
    <location>
        <begin position="236"/>
        <end position="360"/>
    </location>
</feature>
<feature type="domain" description="Tyrosine-protein phosphatase" evidence="16">
    <location>
        <begin position="416"/>
        <end position="687"/>
    </location>
</feature>
<keyword evidence="11" id="KW-0904">Protein phosphatase</keyword>
<evidence type="ECO:0000256" key="13">
    <source>
        <dbReference type="ARBA" id="ARBA00023128"/>
    </source>
</evidence>
<dbReference type="InterPro" id="IPR029021">
    <property type="entry name" value="Prot-tyrosine_phosphatase-like"/>
</dbReference>
<evidence type="ECO:0000256" key="3">
    <source>
        <dbReference type="ARBA" id="ARBA00006155"/>
    </source>
</evidence>
<dbReference type="PANTHER" id="PTHR45983:SF2">
    <property type="entry name" value="PROTEIN-TYROSINE-PHOSPHATASE"/>
    <property type="match status" value="1"/>
</dbReference>
<dbReference type="InterPro" id="IPR003594">
    <property type="entry name" value="HATPase_dom"/>
</dbReference>
<evidence type="ECO:0000256" key="14">
    <source>
        <dbReference type="ARBA" id="ARBA00034734"/>
    </source>
</evidence>
<dbReference type="GO" id="GO:0005759">
    <property type="term" value="C:mitochondrial matrix"/>
    <property type="evidence" value="ECO:0007669"/>
    <property type="project" value="UniProtKB-SubCell"/>
</dbReference>
<feature type="compositionally biased region" description="Polar residues" evidence="15">
    <location>
        <begin position="865"/>
        <end position="875"/>
    </location>
</feature>
<dbReference type="InterPro" id="IPR036784">
    <property type="entry name" value="AK/P_DHK_N_sf"/>
</dbReference>
<proteinExistence type="inferred from homology"/>
<dbReference type="EMBL" id="JAWJWE010000005">
    <property type="protein sequence ID" value="KAK6634674.1"/>
    <property type="molecule type" value="Genomic_DNA"/>
</dbReference>
<evidence type="ECO:0000313" key="20">
    <source>
        <dbReference type="Proteomes" id="UP001372834"/>
    </source>
</evidence>
<feature type="domain" description="Tyrosine specific protein phosphatases" evidence="17">
    <location>
        <begin position="601"/>
        <end position="678"/>
    </location>
</feature>
<dbReference type="FunFam" id="3.90.190.10:FF:000045">
    <property type="entry name" value="Tyrosine-protein phosphatase non-receptor type 12"/>
    <property type="match status" value="1"/>
</dbReference>
<dbReference type="Proteomes" id="UP001372834">
    <property type="component" value="Unassembled WGS sequence"/>
</dbReference>
<feature type="compositionally biased region" description="Basic and acidic residues" evidence="15">
    <location>
        <begin position="1244"/>
        <end position="1253"/>
    </location>
</feature>
<keyword evidence="8" id="KW-0418">Kinase</keyword>
<comment type="similarity">
    <text evidence="14">Belongs to the protein-tyrosine phosphatase family. Non-receptor class 4 subfamily.</text>
</comment>
<evidence type="ECO:0000259" key="18">
    <source>
        <dbReference type="PROSITE" id="PS50109"/>
    </source>
</evidence>
<keyword evidence="4" id="KW-0963">Cytoplasm</keyword>
<dbReference type="Gene3D" id="3.90.190.10">
    <property type="entry name" value="Protein tyrosine phosphatase superfamily"/>
    <property type="match status" value="1"/>
</dbReference>
<dbReference type="Gene3D" id="3.30.565.10">
    <property type="entry name" value="Histidine kinase-like ATPase, C-terminal domain"/>
    <property type="match status" value="1"/>
</dbReference>
<dbReference type="SMART" id="SM00194">
    <property type="entry name" value="PTPc"/>
    <property type="match status" value="1"/>
</dbReference>
<organism evidence="19 20">
    <name type="scientific">Polyplax serrata</name>
    <name type="common">Common mouse louse</name>
    <dbReference type="NCBI Taxonomy" id="468196"/>
    <lineage>
        <taxon>Eukaryota</taxon>
        <taxon>Metazoa</taxon>
        <taxon>Ecdysozoa</taxon>
        <taxon>Arthropoda</taxon>
        <taxon>Hexapoda</taxon>
        <taxon>Insecta</taxon>
        <taxon>Pterygota</taxon>
        <taxon>Neoptera</taxon>
        <taxon>Paraneoptera</taxon>
        <taxon>Psocodea</taxon>
        <taxon>Troctomorpha</taxon>
        <taxon>Phthiraptera</taxon>
        <taxon>Anoplura</taxon>
        <taxon>Polyplacidae</taxon>
        <taxon>Polyplax</taxon>
    </lineage>
</organism>
<evidence type="ECO:0000256" key="12">
    <source>
        <dbReference type="ARBA" id="ARBA00022946"/>
    </source>
</evidence>
<evidence type="ECO:0000259" key="16">
    <source>
        <dbReference type="PROSITE" id="PS50055"/>
    </source>
</evidence>
<evidence type="ECO:0000256" key="9">
    <source>
        <dbReference type="ARBA" id="ARBA00022801"/>
    </source>
</evidence>
<dbReference type="SMART" id="SM00404">
    <property type="entry name" value="PTPc_motif"/>
    <property type="match status" value="1"/>
</dbReference>
<evidence type="ECO:0000256" key="10">
    <source>
        <dbReference type="ARBA" id="ARBA00022840"/>
    </source>
</evidence>
<dbReference type="SMART" id="SM00387">
    <property type="entry name" value="HATPase_c"/>
    <property type="match status" value="1"/>
</dbReference>
<dbReference type="PANTHER" id="PTHR45983">
    <property type="entry name" value="TYROSINE PHOSPHATSE N18, PUTATIVE-RELATED"/>
    <property type="match status" value="1"/>
</dbReference>
<dbReference type="InterPro" id="IPR047170">
    <property type="entry name" value="PTN12/18/22"/>
</dbReference>
<dbReference type="PROSITE" id="PS00383">
    <property type="entry name" value="TYR_PHOSPHATASE_1"/>
    <property type="match status" value="1"/>
</dbReference>
<dbReference type="InterPro" id="IPR003595">
    <property type="entry name" value="Tyr_Pase_cat"/>
</dbReference>
<dbReference type="SUPFAM" id="SSF55874">
    <property type="entry name" value="ATPase domain of HSP90 chaperone/DNA topoisomerase II/histidine kinase"/>
    <property type="match status" value="1"/>
</dbReference>
<dbReference type="SUPFAM" id="SSF69012">
    <property type="entry name" value="alpha-ketoacid dehydrogenase kinase, N-terminal domain"/>
    <property type="match status" value="1"/>
</dbReference>
<evidence type="ECO:0000259" key="17">
    <source>
        <dbReference type="PROSITE" id="PS50056"/>
    </source>
</evidence>
<dbReference type="SUPFAM" id="SSF52799">
    <property type="entry name" value="(Phosphotyrosine protein) phosphatases II"/>
    <property type="match status" value="1"/>
</dbReference>
<feature type="region of interest" description="Disordered" evidence="15">
    <location>
        <begin position="862"/>
        <end position="881"/>
    </location>
</feature>
<dbReference type="PROSITE" id="PS50056">
    <property type="entry name" value="TYR_PHOSPHATASE_2"/>
    <property type="match status" value="1"/>
</dbReference>
<feature type="compositionally biased region" description="Polar residues" evidence="15">
    <location>
        <begin position="1174"/>
        <end position="1190"/>
    </location>
</feature>
<evidence type="ECO:0000256" key="11">
    <source>
        <dbReference type="ARBA" id="ARBA00022912"/>
    </source>
</evidence>
<name>A0AAN8PJC3_POLSC</name>
<dbReference type="InterPro" id="IPR005467">
    <property type="entry name" value="His_kinase_dom"/>
</dbReference>
<dbReference type="GO" id="GO:0016301">
    <property type="term" value="F:kinase activity"/>
    <property type="evidence" value="ECO:0007669"/>
    <property type="project" value="UniProtKB-KW"/>
</dbReference>
<keyword evidence="5" id="KW-0597">Phosphoprotein</keyword>
<feature type="region of interest" description="Disordered" evidence="15">
    <location>
        <begin position="1151"/>
        <end position="1190"/>
    </location>
</feature>
<dbReference type="GO" id="GO:0005634">
    <property type="term" value="C:nucleus"/>
    <property type="evidence" value="ECO:0007669"/>
    <property type="project" value="TreeGrafter"/>
</dbReference>
<dbReference type="Pfam" id="PF10436">
    <property type="entry name" value="BCDHK_Adom3"/>
    <property type="match status" value="1"/>
</dbReference>
<evidence type="ECO:0000256" key="1">
    <source>
        <dbReference type="ARBA" id="ARBA00004305"/>
    </source>
</evidence>
<dbReference type="PROSITE" id="PS50109">
    <property type="entry name" value="HIS_KIN"/>
    <property type="match status" value="1"/>
</dbReference>
<dbReference type="CDD" id="cd14542">
    <property type="entry name" value="PTPc-N22_18_12"/>
    <property type="match status" value="1"/>
</dbReference>
<evidence type="ECO:0000256" key="8">
    <source>
        <dbReference type="ARBA" id="ARBA00022777"/>
    </source>
</evidence>
<evidence type="ECO:0000256" key="6">
    <source>
        <dbReference type="ARBA" id="ARBA00022679"/>
    </source>
</evidence>
<sequence>MTGWAKNFLKLLDFYSQFTPTPLSIKHFLEFGLAACEHKSFQFLRQELPVRLSNIMKEIHLLPQNLLRMPSVRLVNEWYAQSFEEILEFEKSDVNDRVLKRFCDSLVRIRNRHCDVVQTMAQGVLELKEMHKIDQQVENSIQYFLDRFYMSRISIRMLINQHTLLFAQNIEAEKSTRSSRHVGCIDPACDLRTVIEDAYENAKFLCDQYYMASPELNIQEYGIQGHGDRIKIVYVPSHLYHMLFELFKNSMRAVMEHHGDTSDTYPPLTVTIVKGKEDVCIKMSDMGGGIPRSETEHLFKYMYSTAPKPSKSDRDTTPLAGYGYGLPISRLYARYFHGDLNLLSCDGYGTDTIICLKLLTNEANELLPIFNKTSTKFYQATIPAGDWSDQSCFITGRNTALPTKKGVNVGCNTTRINTKIEDLKQFSEALKVQKEFSCTEGEKEVNRKKNRYKDILPFNISRVVLSEYAGVAGSNYINANFIKGASGSPAYIASQGPLPNTVNDFWRMVVECEVQVIVMACNAQESGKHKCENYWVEKEGEEKRFGMVQICLVKASIVCPDFLVRTMRLKYTNDKDVTEERTVCQFHYSAWPDHGVPPLVRPLLDMVRLVRDTQASETLPVLVHCSAGCGRTGTICAIDFVWGLLRAGKLTEEFSLFNLVRDMRKQRVAMVQTKEQYILVHQAVRELFKEQLRVIESHPYENIDFNGVPLIKDSEEPFYDTICTQREENCDEKQDNSEMKEKEEESADITANKLDPAPPLPRKKRPNVLFSKQEKEAENLTAKNRASYSEKEKEKPDASLSSILVKPRIVKLRALFEKSPTVKERSALKDRGSQTVSRSHSLGAIRKPLTTEIFTEYSLGDRTKASVSSQPTPSDSGKLKYSKSFSKSVPLIKRSKSLKTFGQSTHLTVPVVPVPVDRKPTGMTPPPKTTESEARPMNGEDRHFWKKSESCDANRHLEISKRRRSLESLMGDLPSAITFPHNGKQHFDWPGSRKFDLADTNQGNKTTELIRQQLQLLNIEAEKRMNSFSSGLGTRERRNSFRQAVNNCDVQNVIKNYRDQASVSKKSYGIDCLPSLGSDGVRIINDISKFAEQNNNNGVKFTDTTSEVKPTPAKQKVILNGVKCKKQESPPVLGETCYPAKSHISKQMIGRDSAGGKNLKPTGSTIDPRIQRNAIPTQSNDSTSIEEVDRSSSISKNLFLKKLNSEMLSERENENGLVKQEEPLYTHLLSHSDTRRSGALTSTDGRDELDGSRNRSIEVEIKNQITQSRSNTGYTGHQMYAKVHKASKLINDYRVYAAAPVSNSTFYNRGETSTKGMSYQNVTGQNSIGQSNLELTPDVRHKDLFLTYPHKNTVPYMTPKKISHDVENLPMGSYRRTPNPDHEVSERKLVLSPKTIISEKGNKTFDCHSWHHPTLLRSPGEAISSDQKQTSRSDVLRPKSGLYEPDVCSALADLKVFKKVEPTTRIIKVRTSDSKLLKNGESSNGSNTPRRSEEHINSAVDFCNYGIVATSKLRQNPSKYSKDDFVLEEPTAPPRVKRHASVTIPRSTINNSDQWVPSESKTGADRNKTLEVEKNAWSESLGVDLDAVAASMQQGSFGLEFMMQHLPD</sequence>
<keyword evidence="9" id="KW-0378">Hydrolase</keyword>
<dbReference type="PROSITE" id="PS50055">
    <property type="entry name" value="TYR_PHOSPHATASE_PTP"/>
    <property type="match status" value="1"/>
</dbReference>
<dbReference type="InterPro" id="IPR036890">
    <property type="entry name" value="HATPase_C_sf"/>
</dbReference>
<dbReference type="InterPro" id="IPR016130">
    <property type="entry name" value="Tyr_Pase_AS"/>
</dbReference>
<dbReference type="InterPro" id="IPR000387">
    <property type="entry name" value="Tyr_Pase_dom"/>
</dbReference>
<evidence type="ECO:0008006" key="21">
    <source>
        <dbReference type="Google" id="ProtNLM"/>
    </source>
</evidence>
<feature type="compositionally biased region" description="Basic and acidic residues" evidence="15">
    <location>
        <begin position="788"/>
        <end position="797"/>
    </location>
</feature>
<evidence type="ECO:0000256" key="2">
    <source>
        <dbReference type="ARBA" id="ARBA00004496"/>
    </source>
</evidence>
<feature type="region of interest" description="Disordered" evidence="15">
    <location>
        <begin position="1229"/>
        <end position="1253"/>
    </location>
</feature>
<feature type="compositionally biased region" description="Basic and acidic residues" evidence="15">
    <location>
        <begin position="726"/>
        <end position="743"/>
    </location>
</feature>
<evidence type="ECO:0000256" key="4">
    <source>
        <dbReference type="ARBA" id="ARBA00022490"/>
    </source>
</evidence>
<dbReference type="Pfam" id="PF02518">
    <property type="entry name" value="HATPase_c"/>
    <property type="match status" value="1"/>
</dbReference>
<keyword evidence="6" id="KW-0808">Transferase</keyword>
<keyword evidence="7" id="KW-0547">Nucleotide-binding</keyword>
<dbReference type="Pfam" id="PF00102">
    <property type="entry name" value="Y_phosphatase"/>
    <property type="match status" value="1"/>
</dbReference>
<dbReference type="PRINTS" id="PR00700">
    <property type="entry name" value="PRTYPHPHTASE"/>
</dbReference>
<dbReference type="InterPro" id="IPR000242">
    <property type="entry name" value="PTP_cat"/>
</dbReference>
<comment type="subcellular location">
    <subcellularLocation>
        <location evidence="2">Cytoplasm</location>
    </subcellularLocation>
    <subcellularLocation>
        <location evidence="1">Mitochondrion matrix</location>
    </subcellularLocation>
</comment>
<dbReference type="GO" id="GO:0005524">
    <property type="term" value="F:ATP binding"/>
    <property type="evidence" value="ECO:0007669"/>
    <property type="project" value="UniProtKB-KW"/>
</dbReference>
<dbReference type="CDD" id="cd16929">
    <property type="entry name" value="HATPase_PDK-like"/>
    <property type="match status" value="1"/>
</dbReference>
<keyword evidence="12" id="KW-0809">Transit peptide</keyword>
<comment type="caution">
    <text evidence="19">The sequence shown here is derived from an EMBL/GenBank/DDBJ whole genome shotgun (WGS) entry which is preliminary data.</text>
</comment>
<keyword evidence="13" id="KW-0496">Mitochondrion</keyword>
<dbReference type="FunFam" id="3.30.565.10:FF:000007">
    <property type="entry name" value="Mitochondrial pyruvate dehydrogenase kinase isoform 2"/>
    <property type="match status" value="1"/>
</dbReference>
<evidence type="ECO:0000256" key="5">
    <source>
        <dbReference type="ARBA" id="ARBA00022553"/>
    </source>
</evidence>
<dbReference type="GO" id="GO:0004726">
    <property type="term" value="F:non-membrane spanning protein tyrosine phosphatase activity"/>
    <property type="evidence" value="ECO:0007669"/>
    <property type="project" value="InterPro"/>
</dbReference>
<gene>
    <name evidence="19" type="ORF">RUM43_012075</name>
</gene>
<dbReference type="InterPro" id="IPR018955">
    <property type="entry name" value="BCDHK/PDK_N"/>
</dbReference>
<evidence type="ECO:0000256" key="7">
    <source>
        <dbReference type="ARBA" id="ARBA00022741"/>
    </source>
</evidence>
<feature type="region of interest" description="Disordered" evidence="15">
    <location>
        <begin position="913"/>
        <end position="937"/>
    </location>
</feature>
<evidence type="ECO:0000313" key="19">
    <source>
        <dbReference type="EMBL" id="KAK6634674.1"/>
    </source>
</evidence>
<comment type="similarity">
    <text evidence="3">Belongs to the PDK/BCKDK protein kinase family.</text>
</comment>
<reference evidence="19 20" key="1">
    <citation type="submission" date="2023-10" db="EMBL/GenBank/DDBJ databases">
        <title>Genomes of two closely related lineages of the louse Polyplax serrata with different host specificities.</title>
        <authorList>
            <person name="Martinu J."/>
            <person name="Tarabai H."/>
            <person name="Stefka J."/>
            <person name="Hypsa V."/>
        </authorList>
    </citation>
    <scope>NUCLEOTIDE SEQUENCE [LARGE SCALE GENOMIC DNA]</scope>
    <source>
        <strain evidence="19">HR10_N</strain>
    </source>
</reference>
<feature type="region of interest" description="Disordered" evidence="15">
    <location>
        <begin position="726"/>
        <end position="799"/>
    </location>
</feature>
<keyword evidence="10" id="KW-0067">ATP-binding</keyword>
<accession>A0AAN8PJC3</accession>
<dbReference type="Gene3D" id="1.20.140.20">
    <property type="entry name" value="Alpha-ketoacid/pyruvate dehydrogenase kinase, N-terminal domain"/>
    <property type="match status" value="1"/>
</dbReference>
<feature type="region of interest" description="Disordered" evidence="15">
    <location>
        <begin position="1416"/>
        <end position="1439"/>
    </location>
</feature>
<evidence type="ECO:0000256" key="15">
    <source>
        <dbReference type="SAM" id="MobiDB-lite"/>
    </source>
</evidence>
<dbReference type="GO" id="GO:0048666">
    <property type="term" value="P:neuron development"/>
    <property type="evidence" value="ECO:0007669"/>
    <property type="project" value="UniProtKB-ARBA"/>
</dbReference>